<evidence type="ECO:0000313" key="1">
    <source>
        <dbReference type="EMBL" id="KAJ7663684.1"/>
    </source>
</evidence>
<dbReference type="Proteomes" id="UP001221757">
    <property type="component" value="Unassembled WGS sequence"/>
</dbReference>
<reference evidence="1" key="1">
    <citation type="submission" date="2023-03" db="EMBL/GenBank/DDBJ databases">
        <title>Massive genome expansion in bonnet fungi (Mycena s.s.) driven by repeated elements and novel gene families across ecological guilds.</title>
        <authorList>
            <consortium name="Lawrence Berkeley National Laboratory"/>
            <person name="Harder C.B."/>
            <person name="Miyauchi S."/>
            <person name="Viragh M."/>
            <person name="Kuo A."/>
            <person name="Thoen E."/>
            <person name="Andreopoulos B."/>
            <person name="Lu D."/>
            <person name="Skrede I."/>
            <person name="Drula E."/>
            <person name="Henrissat B."/>
            <person name="Morin E."/>
            <person name="Kohler A."/>
            <person name="Barry K."/>
            <person name="LaButti K."/>
            <person name="Morin E."/>
            <person name="Salamov A."/>
            <person name="Lipzen A."/>
            <person name="Mereny Z."/>
            <person name="Hegedus B."/>
            <person name="Baldrian P."/>
            <person name="Stursova M."/>
            <person name="Weitz H."/>
            <person name="Taylor A."/>
            <person name="Grigoriev I.V."/>
            <person name="Nagy L.G."/>
            <person name="Martin F."/>
            <person name="Kauserud H."/>
        </authorList>
    </citation>
    <scope>NUCLEOTIDE SEQUENCE</scope>
    <source>
        <strain evidence="1">CBHHK067</strain>
    </source>
</reference>
<dbReference type="AlphaFoldDB" id="A0AAD7CUM2"/>
<sequence>MSSPFASKLGTNYAPKDDEVAEIHALLVDPTRQLEHLDAEISAVRNTLDKLTEERERLGAYVAQHKALVTPVRRVPLDILQEIFVACLPTHRNCVMSAREAPVILGRICSAWRVLSLSTPRLWTSLHVVEPTWSFNALFEAKWTQRLEIAKAWLGRSGQCLLSISLEGANFAPYSPTPRPGQDRSVFLAALIPFAQRWQHISLAVAPAALETLAHLADSDVPMLQSIAIVQHHDYNYFQLLDWGRFGILGGARLSDFSVSGNNFRVAELPLRWHVLTALSLLGPTGVDHTAGGAMSSETALQLISRCPALTSCGLRLVDELATEIYMQPSIVEHSLLDSLELCCAGTGIADTFQHLLGRLSLPVLRNFTLRVYSTARLDAMSQFYAPDAIQRLSRFLASSTQLRSLDIDTATFSKELLASILPELPPTLQHLGMNDMTQHSDGWGWEPPEFTGLDDDVLDVLTSAPCGSTLKSLDIRYNSTISDLGFLRFITSMMRVRPRPTLHGVNVEFSREIQLDILPELENAIESGLEVSITYQPPIPTYFSPWHGLPDYLQVSA</sequence>
<protein>
    <recommendedName>
        <fullName evidence="3">F-box domain-containing protein</fullName>
    </recommendedName>
</protein>
<dbReference type="SUPFAM" id="SSF52047">
    <property type="entry name" value="RNI-like"/>
    <property type="match status" value="1"/>
</dbReference>
<dbReference type="Gene3D" id="3.80.10.10">
    <property type="entry name" value="Ribonuclease Inhibitor"/>
    <property type="match status" value="1"/>
</dbReference>
<keyword evidence="2" id="KW-1185">Reference proteome</keyword>
<comment type="caution">
    <text evidence="1">The sequence shown here is derived from an EMBL/GenBank/DDBJ whole genome shotgun (WGS) entry which is preliminary data.</text>
</comment>
<dbReference type="EMBL" id="JARKIE010000229">
    <property type="protein sequence ID" value="KAJ7663684.1"/>
    <property type="molecule type" value="Genomic_DNA"/>
</dbReference>
<proteinExistence type="predicted"/>
<name>A0AAD7CUM2_MYCRO</name>
<evidence type="ECO:0000313" key="2">
    <source>
        <dbReference type="Proteomes" id="UP001221757"/>
    </source>
</evidence>
<accession>A0AAD7CUM2</accession>
<organism evidence="1 2">
    <name type="scientific">Mycena rosella</name>
    <name type="common">Pink bonnet</name>
    <name type="synonym">Agaricus rosellus</name>
    <dbReference type="NCBI Taxonomy" id="1033263"/>
    <lineage>
        <taxon>Eukaryota</taxon>
        <taxon>Fungi</taxon>
        <taxon>Dikarya</taxon>
        <taxon>Basidiomycota</taxon>
        <taxon>Agaricomycotina</taxon>
        <taxon>Agaricomycetes</taxon>
        <taxon>Agaricomycetidae</taxon>
        <taxon>Agaricales</taxon>
        <taxon>Marasmiineae</taxon>
        <taxon>Mycenaceae</taxon>
        <taxon>Mycena</taxon>
    </lineage>
</organism>
<dbReference type="InterPro" id="IPR032675">
    <property type="entry name" value="LRR_dom_sf"/>
</dbReference>
<evidence type="ECO:0008006" key="3">
    <source>
        <dbReference type="Google" id="ProtNLM"/>
    </source>
</evidence>
<gene>
    <name evidence="1" type="ORF">B0H17DRAFT_1092498</name>
</gene>